<dbReference type="InterPro" id="IPR050913">
    <property type="entry name" value="AP2/ERF_ERF"/>
</dbReference>
<evidence type="ECO:0000256" key="5">
    <source>
        <dbReference type="ARBA" id="ARBA00023242"/>
    </source>
</evidence>
<dbReference type="CDD" id="cd00018">
    <property type="entry name" value="AP2"/>
    <property type="match status" value="1"/>
</dbReference>
<dbReference type="AlphaFoldDB" id="A0A2I0BFT4"/>
<dbReference type="InterPro" id="IPR001471">
    <property type="entry name" value="AP2/ERF_dom"/>
</dbReference>
<dbReference type="SMART" id="SM00380">
    <property type="entry name" value="AP2"/>
    <property type="match status" value="1"/>
</dbReference>
<name>A0A2I0BFT4_9ASPA</name>
<proteinExistence type="predicted"/>
<feature type="domain" description="AP2/ERF" evidence="7">
    <location>
        <begin position="75"/>
        <end position="132"/>
    </location>
</feature>
<dbReference type="FunFam" id="3.30.730.10:FF:000001">
    <property type="entry name" value="Ethylene-responsive transcription factor 2"/>
    <property type="match status" value="1"/>
</dbReference>
<sequence>MSKPECRRRTLRISWNDPEATESSGDEADDARPVRRSFHEVVFGHRATAIAPAKRERRKKLPAAPLDGAPEFRTKFRGVRRRPWGKFAAEIRDPRRGVRVWLGTYGTAEEAARVYDSAAVQLHGPSASTNFSVPAAPNAAELPAAAYDSGVYPTSPTSVLRGLLNPFSTEECAEGEGEADEWAGAAGGLWYPADQLPHLQLYSEDDRCFFDDVLACHVSGPMVCGDATQVGLITSGLGDGRSSAATSWQGDDYFRDIGDLFPIDPLYGVM</sequence>
<keyword evidence="2" id="KW-0805">Transcription regulation</keyword>
<protein>
    <submittedName>
        <fullName evidence="8">Ethylene-responsive transcription factor CRF1</fullName>
    </submittedName>
</protein>
<evidence type="ECO:0000313" key="9">
    <source>
        <dbReference type="Proteomes" id="UP000236161"/>
    </source>
</evidence>
<evidence type="ECO:0000256" key="1">
    <source>
        <dbReference type="ARBA" id="ARBA00004123"/>
    </source>
</evidence>
<dbReference type="STRING" id="1088818.A0A2I0BFT4"/>
<dbReference type="InterPro" id="IPR016177">
    <property type="entry name" value="DNA-bd_dom_sf"/>
</dbReference>
<comment type="subcellular location">
    <subcellularLocation>
        <location evidence="1">Nucleus</location>
    </subcellularLocation>
</comment>
<dbReference type="Pfam" id="PF00847">
    <property type="entry name" value="AP2"/>
    <property type="match status" value="1"/>
</dbReference>
<dbReference type="Proteomes" id="UP000236161">
    <property type="component" value="Unassembled WGS sequence"/>
</dbReference>
<keyword evidence="4" id="KW-0804">Transcription</keyword>
<dbReference type="Gene3D" id="3.30.730.10">
    <property type="entry name" value="AP2/ERF domain"/>
    <property type="match status" value="1"/>
</dbReference>
<dbReference type="PROSITE" id="PS51032">
    <property type="entry name" value="AP2_ERF"/>
    <property type="match status" value="1"/>
</dbReference>
<keyword evidence="5" id="KW-0539">Nucleus</keyword>
<dbReference type="PRINTS" id="PR00367">
    <property type="entry name" value="ETHRSPELEMNT"/>
</dbReference>
<evidence type="ECO:0000256" key="4">
    <source>
        <dbReference type="ARBA" id="ARBA00023163"/>
    </source>
</evidence>
<evidence type="ECO:0000256" key="2">
    <source>
        <dbReference type="ARBA" id="ARBA00023015"/>
    </source>
</evidence>
<evidence type="ECO:0000313" key="8">
    <source>
        <dbReference type="EMBL" id="PKA66667.1"/>
    </source>
</evidence>
<dbReference type="GO" id="GO:0005634">
    <property type="term" value="C:nucleus"/>
    <property type="evidence" value="ECO:0007669"/>
    <property type="project" value="UniProtKB-SubCell"/>
</dbReference>
<evidence type="ECO:0000256" key="6">
    <source>
        <dbReference type="SAM" id="MobiDB-lite"/>
    </source>
</evidence>
<dbReference type="GO" id="GO:0003677">
    <property type="term" value="F:DNA binding"/>
    <property type="evidence" value="ECO:0007669"/>
    <property type="project" value="UniProtKB-KW"/>
</dbReference>
<gene>
    <name evidence="8" type="primary">CRF1</name>
    <name evidence="8" type="ORF">AXF42_Ash003322</name>
</gene>
<dbReference type="SUPFAM" id="SSF54171">
    <property type="entry name" value="DNA-binding domain"/>
    <property type="match status" value="1"/>
</dbReference>
<keyword evidence="9" id="KW-1185">Reference proteome</keyword>
<dbReference type="EMBL" id="KZ451885">
    <property type="protein sequence ID" value="PKA66667.1"/>
    <property type="molecule type" value="Genomic_DNA"/>
</dbReference>
<dbReference type="GO" id="GO:0003700">
    <property type="term" value="F:DNA-binding transcription factor activity"/>
    <property type="evidence" value="ECO:0007669"/>
    <property type="project" value="InterPro"/>
</dbReference>
<evidence type="ECO:0000259" key="7">
    <source>
        <dbReference type="PROSITE" id="PS51032"/>
    </source>
</evidence>
<organism evidence="8 9">
    <name type="scientific">Apostasia shenzhenica</name>
    <dbReference type="NCBI Taxonomy" id="1088818"/>
    <lineage>
        <taxon>Eukaryota</taxon>
        <taxon>Viridiplantae</taxon>
        <taxon>Streptophyta</taxon>
        <taxon>Embryophyta</taxon>
        <taxon>Tracheophyta</taxon>
        <taxon>Spermatophyta</taxon>
        <taxon>Magnoliopsida</taxon>
        <taxon>Liliopsida</taxon>
        <taxon>Asparagales</taxon>
        <taxon>Orchidaceae</taxon>
        <taxon>Apostasioideae</taxon>
        <taxon>Apostasia</taxon>
    </lineage>
</organism>
<feature type="region of interest" description="Disordered" evidence="6">
    <location>
        <begin position="1"/>
        <end position="32"/>
    </location>
</feature>
<evidence type="ECO:0000256" key="3">
    <source>
        <dbReference type="ARBA" id="ARBA00023125"/>
    </source>
</evidence>
<dbReference type="OrthoDB" id="777519at2759"/>
<accession>A0A2I0BFT4</accession>
<dbReference type="PANTHER" id="PTHR31194">
    <property type="entry name" value="SHN SHINE , DNA BINDING / TRANSCRIPTION FACTOR"/>
    <property type="match status" value="1"/>
</dbReference>
<dbReference type="InterPro" id="IPR036955">
    <property type="entry name" value="AP2/ERF_dom_sf"/>
</dbReference>
<dbReference type="PANTHER" id="PTHR31194:SF140">
    <property type="entry name" value="ETHYLENE-RESPONSIVE TRANSCRIPTION FACTOR CRF2"/>
    <property type="match status" value="1"/>
</dbReference>
<keyword evidence="3" id="KW-0238">DNA-binding</keyword>
<reference evidence="8 9" key="1">
    <citation type="journal article" date="2017" name="Nature">
        <title>The Apostasia genome and the evolution of orchids.</title>
        <authorList>
            <person name="Zhang G.Q."/>
            <person name="Liu K.W."/>
            <person name="Li Z."/>
            <person name="Lohaus R."/>
            <person name="Hsiao Y.Y."/>
            <person name="Niu S.C."/>
            <person name="Wang J.Y."/>
            <person name="Lin Y.C."/>
            <person name="Xu Q."/>
            <person name="Chen L.J."/>
            <person name="Yoshida K."/>
            <person name="Fujiwara S."/>
            <person name="Wang Z.W."/>
            <person name="Zhang Y.Q."/>
            <person name="Mitsuda N."/>
            <person name="Wang M."/>
            <person name="Liu G.H."/>
            <person name="Pecoraro L."/>
            <person name="Huang H.X."/>
            <person name="Xiao X.J."/>
            <person name="Lin M."/>
            <person name="Wu X.Y."/>
            <person name="Wu W.L."/>
            <person name="Chen Y.Y."/>
            <person name="Chang S.B."/>
            <person name="Sakamoto S."/>
            <person name="Ohme-Takagi M."/>
            <person name="Yagi M."/>
            <person name="Zeng S.J."/>
            <person name="Shen C.Y."/>
            <person name="Yeh C.M."/>
            <person name="Luo Y.B."/>
            <person name="Tsai W.C."/>
            <person name="Van de Peer Y."/>
            <person name="Liu Z.J."/>
        </authorList>
    </citation>
    <scope>NUCLEOTIDE SEQUENCE [LARGE SCALE GENOMIC DNA]</scope>
    <source>
        <strain evidence="9">cv. Shenzhen</strain>
        <tissue evidence="8">Stem</tissue>
    </source>
</reference>